<dbReference type="RefSeq" id="WP_274797458.1">
    <property type="nucleotide sequence ID" value="NZ_CP113528.1"/>
</dbReference>
<protein>
    <submittedName>
        <fullName evidence="1">Uncharacterized protein</fullName>
    </submittedName>
</protein>
<dbReference type="AlphaFoldDB" id="A0AAJ5UWA1"/>
<evidence type="ECO:0000313" key="2">
    <source>
        <dbReference type="Proteomes" id="UP001219585"/>
    </source>
</evidence>
<gene>
    <name evidence="1" type="ORF">OU989_23405</name>
</gene>
<evidence type="ECO:0000313" key="1">
    <source>
        <dbReference type="EMBL" id="WDV09238.1"/>
    </source>
</evidence>
<sequence length="155" mass="18545">MNIEMKASQTGVGDRDTIKRLMTRLTMAKVLELMGHDIQNYIFFKQEANDYSYYPIQAVMNDILEFFDAVNADYTWDEDDYILTLNFDPKIKHLELFAESITYGWDDIEEYGELELEEVVEYLEHGLRFNLQEYDGVPLMFFRKYYELLKENNLI</sequence>
<organism evidence="1 2">
    <name type="scientific">Lysinibacillus irui</name>
    <dbReference type="NCBI Taxonomy" id="2998077"/>
    <lineage>
        <taxon>Bacteria</taxon>
        <taxon>Bacillati</taxon>
        <taxon>Bacillota</taxon>
        <taxon>Bacilli</taxon>
        <taxon>Bacillales</taxon>
        <taxon>Bacillaceae</taxon>
        <taxon>Lysinibacillus</taxon>
    </lineage>
</organism>
<accession>A0AAJ5UWA1</accession>
<name>A0AAJ5UWA1_9BACI</name>
<dbReference type="Proteomes" id="UP001219585">
    <property type="component" value="Plasmid unnamed"/>
</dbReference>
<dbReference type="EMBL" id="CP113528">
    <property type="protein sequence ID" value="WDV09238.1"/>
    <property type="molecule type" value="Genomic_DNA"/>
</dbReference>
<dbReference type="KEGG" id="liu:OU989_23405"/>
<keyword evidence="1" id="KW-0614">Plasmid</keyword>
<reference evidence="1" key="1">
    <citation type="submission" date="2022-11" db="EMBL/GenBank/DDBJ databases">
        <title>Lysinibacillus irui.</title>
        <authorList>
            <person name="Akintayo S.O."/>
        </authorList>
    </citation>
    <scope>NUCLEOTIDE SEQUENCE</scope>
    <source>
        <strain evidence="1">IRB4-01</strain>
        <plasmid evidence="1">unnamed</plasmid>
    </source>
</reference>
<geneLocation type="plasmid" evidence="1 2">
    <name>unnamed</name>
</geneLocation>
<proteinExistence type="predicted"/>